<accession>A0A383EHU5</accession>
<reference evidence="1" key="1">
    <citation type="submission" date="2018-05" db="EMBL/GenBank/DDBJ databases">
        <authorList>
            <person name="Lanie J.A."/>
            <person name="Ng W.-L."/>
            <person name="Kazmierczak K.M."/>
            <person name="Andrzejewski T.M."/>
            <person name="Davidsen T.M."/>
            <person name="Wayne K.J."/>
            <person name="Tettelin H."/>
            <person name="Glass J.I."/>
            <person name="Rusch D."/>
            <person name="Podicherti R."/>
            <person name="Tsui H.-C.T."/>
            <person name="Winkler M.E."/>
        </authorList>
    </citation>
    <scope>NUCLEOTIDE SEQUENCE</scope>
</reference>
<dbReference type="EMBL" id="UINC01225690">
    <property type="protein sequence ID" value="SVE55865.1"/>
    <property type="molecule type" value="Genomic_DNA"/>
</dbReference>
<gene>
    <name evidence="1" type="ORF">METZ01_LOCUS508719</name>
</gene>
<feature type="non-terminal residue" evidence="1">
    <location>
        <position position="1"/>
    </location>
</feature>
<sequence length="30" mass="3413">VPIPFIHTFKYAETFSGIIKYVVCRIGLSL</sequence>
<protein>
    <submittedName>
        <fullName evidence="1">Uncharacterized protein</fullName>
    </submittedName>
</protein>
<evidence type="ECO:0000313" key="1">
    <source>
        <dbReference type="EMBL" id="SVE55865.1"/>
    </source>
</evidence>
<organism evidence="1">
    <name type="scientific">marine metagenome</name>
    <dbReference type="NCBI Taxonomy" id="408172"/>
    <lineage>
        <taxon>unclassified sequences</taxon>
        <taxon>metagenomes</taxon>
        <taxon>ecological metagenomes</taxon>
    </lineage>
</organism>
<name>A0A383EHU5_9ZZZZ</name>
<dbReference type="AlphaFoldDB" id="A0A383EHU5"/>
<proteinExistence type="predicted"/>